<dbReference type="InterPro" id="IPR014710">
    <property type="entry name" value="RmlC-like_jellyroll"/>
</dbReference>
<accession>A0A317PG83</accession>
<comment type="caution">
    <text evidence="10">The sequence shown here is derived from an EMBL/GenBank/DDBJ whole genome shotgun (WGS) entry which is preliminary data.</text>
</comment>
<dbReference type="AlphaFoldDB" id="A0A317PG83"/>
<sequence length="194" mass="22094">MQTPDHEPIPASDRSTILERTLAGAVQDQRTVDAGRKSIAPLLDGMSFFDSVRHDDDRGSVTELYDPRWPWSTEPMVFSYMFTIRPGMVKGWGLHKLHEDRYFVISGEIELVLYDPRPDSSTCGKICKVYLSGHRPRLINIPRNIWHADHNIGTVEAVVINFPTIPYDHSAPDKYRLPIDTDLIPYDFGAAKGW</sequence>
<keyword evidence="11" id="KW-1185">Reference proteome</keyword>
<dbReference type="Pfam" id="PF14667">
    <property type="entry name" value="Polysacc_synt_C"/>
    <property type="match status" value="1"/>
</dbReference>
<evidence type="ECO:0000256" key="2">
    <source>
        <dbReference type="ARBA" id="ARBA00001997"/>
    </source>
</evidence>
<reference evidence="10 11" key="1">
    <citation type="submission" date="2018-05" db="EMBL/GenBank/DDBJ databases">
        <title>Genomic Encyclopedia of Type Strains, Phase IV (KMG-IV): sequencing the most valuable type-strain genomes for metagenomic binning, comparative biology and taxonomic classification.</title>
        <authorList>
            <person name="Goeker M."/>
        </authorList>
    </citation>
    <scope>NUCLEOTIDE SEQUENCE [LARGE SCALE GENOMIC DNA]</scope>
    <source>
        <strain evidence="10 11">DSM 16791</strain>
    </source>
</reference>
<feature type="site" description="Participates in a stacking interaction with the thymidine ring of dTDP-4-oxo-6-deoxyglucose" evidence="8">
    <location>
        <position position="167"/>
    </location>
</feature>
<evidence type="ECO:0000256" key="7">
    <source>
        <dbReference type="ARBA" id="ARBA00033311"/>
    </source>
</evidence>
<evidence type="ECO:0000256" key="5">
    <source>
        <dbReference type="ARBA" id="ARBA00029758"/>
    </source>
</evidence>
<gene>
    <name evidence="10" type="ORF">DFR52_104494</name>
</gene>
<evidence type="ECO:0000313" key="11">
    <source>
        <dbReference type="Proteomes" id="UP000246352"/>
    </source>
</evidence>
<dbReference type="GO" id="GO:0008830">
    <property type="term" value="F:dTDP-4-dehydrorhamnose 3,5-epimerase activity"/>
    <property type="evidence" value="ECO:0007669"/>
    <property type="project" value="UniProtKB-EC"/>
</dbReference>
<dbReference type="InterPro" id="IPR011051">
    <property type="entry name" value="RmlC_Cupin_sf"/>
</dbReference>
<dbReference type="InterPro" id="IPR029303">
    <property type="entry name" value="CapF_C"/>
</dbReference>
<dbReference type="EMBL" id="QGTR01000004">
    <property type="protein sequence ID" value="PWV99201.1"/>
    <property type="molecule type" value="Genomic_DNA"/>
</dbReference>
<dbReference type="SUPFAM" id="SSF51182">
    <property type="entry name" value="RmlC-like cupins"/>
    <property type="match status" value="1"/>
</dbReference>
<protein>
    <recommendedName>
        <fullName evidence="4">dTDP-4-dehydrorhamnose 3,5-epimerase</fullName>
        <ecNumber evidence="3">5.1.3.13</ecNumber>
    </recommendedName>
    <alternativeName>
        <fullName evidence="6">Thymidine diphospho-4-keto-rhamnose 3,5-epimerase</fullName>
    </alternativeName>
    <alternativeName>
        <fullName evidence="5">dTDP-4-keto-6-deoxyglucose 3,5-epimerase</fullName>
    </alternativeName>
    <alternativeName>
        <fullName evidence="7">dTDP-6-deoxy-D-xylo-4-hexulose 3,5-epimerase</fullName>
    </alternativeName>
</protein>
<evidence type="ECO:0000256" key="3">
    <source>
        <dbReference type="ARBA" id="ARBA00012098"/>
    </source>
</evidence>
<evidence type="ECO:0000256" key="1">
    <source>
        <dbReference type="ARBA" id="ARBA00001298"/>
    </source>
</evidence>
<dbReference type="RefSeq" id="WP_110033339.1">
    <property type="nucleotide sequence ID" value="NZ_QGTR01000004.1"/>
</dbReference>
<dbReference type="EC" id="5.1.3.13" evidence="3"/>
<evidence type="ECO:0000256" key="8">
    <source>
        <dbReference type="PIRSR" id="PIRSR600888-3"/>
    </source>
</evidence>
<dbReference type="OrthoDB" id="9800680at2"/>
<evidence type="ECO:0000256" key="4">
    <source>
        <dbReference type="ARBA" id="ARBA00019595"/>
    </source>
</evidence>
<comment type="function">
    <text evidence="2">Catalyzes the epimerization of the C3' and C5'positions of dTDP-6-deoxy-D-xylo-4-hexulose, forming dTDP-6-deoxy-L-lyxo-4-hexulose.</text>
</comment>
<evidence type="ECO:0000259" key="9">
    <source>
        <dbReference type="Pfam" id="PF14667"/>
    </source>
</evidence>
<feature type="domain" description="Capsular polysaccharide assembling protein CapF C-terminal" evidence="9">
    <location>
        <begin position="54"/>
        <end position="175"/>
    </location>
</feature>
<dbReference type="PANTHER" id="PTHR21047:SF2">
    <property type="entry name" value="THYMIDINE DIPHOSPHO-4-KETO-RHAMNOSE 3,5-EPIMERASE"/>
    <property type="match status" value="1"/>
</dbReference>
<dbReference type="GO" id="GO:0005829">
    <property type="term" value="C:cytosol"/>
    <property type="evidence" value="ECO:0007669"/>
    <property type="project" value="TreeGrafter"/>
</dbReference>
<dbReference type="Gene3D" id="2.60.120.10">
    <property type="entry name" value="Jelly Rolls"/>
    <property type="match status" value="1"/>
</dbReference>
<dbReference type="Proteomes" id="UP000246352">
    <property type="component" value="Unassembled WGS sequence"/>
</dbReference>
<evidence type="ECO:0000313" key="10">
    <source>
        <dbReference type="EMBL" id="PWV99201.1"/>
    </source>
</evidence>
<dbReference type="InterPro" id="IPR000888">
    <property type="entry name" value="RmlC-like"/>
</dbReference>
<name>A0A317PG83_9HYPH</name>
<evidence type="ECO:0000256" key="6">
    <source>
        <dbReference type="ARBA" id="ARBA00031424"/>
    </source>
</evidence>
<comment type="catalytic activity">
    <reaction evidence="1">
        <text>dTDP-4-dehydro-6-deoxy-alpha-D-glucose = dTDP-4-dehydro-beta-L-rhamnose</text>
        <dbReference type="Rhea" id="RHEA:16969"/>
        <dbReference type="ChEBI" id="CHEBI:57649"/>
        <dbReference type="ChEBI" id="CHEBI:62830"/>
        <dbReference type="EC" id="5.1.3.13"/>
    </reaction>
</comment>
<dbReference type="GO" id="GO:0000271">
    <property type="term" value="P:polysaccharide biosynthetic process"/>
    <property type="evidence" value="ECO:0007669"/>
    <property type="project" value="TreeGrafter"/>
</dbReference>
<dbReference type="PANTHER" id="PTHR21047">
    <property type="entry name" value="DTDP-6-DEOXY-D-GLUCOSE-3,5 EPIMERASE"/>
    <property type="match status" value="1"/>
</dbReference>
<organism evidence="10 11">
    <name type="scientific">Hoeflea marina</name>
    <dbReference type="NCBI Taxonomy" id="274592"/>
    <lineage>
        <taxon>Bacteria</taxon>
        <taxon>Pseudomonadati</taxon>
        <taxon>Pseudomonadota</taxon>
        <taxon>Alphaproteobacteria</taxon>
        <taxon>Hyphomicrobiales</taxon>
        <taxon>Rhizobiaceae</taxon>
        <taxon>Hoeflea</taxon>
    </lineage>
</organism>
<proteinExistence type="predicted"/>